<reference evidence="1 2" key="1">
    <citation type="submission" date="2018-11" db="EMBL/GenBank/DDBJ databases">
        <title>Species Designations Belie Phenotypic and Genotypic Heterogeneity in Oral Streptococci.</title>
        <authorList>
            <person name="Velsko I."/>
        </authorList>
    </citation>
    <scope>NUCLEOTIDE SEQUENCE [LARGE SCALE GENOMIC DNA]</scope>
    <source>
        <strain evidence="1 2">KLC02</strain>
    </source>
</reference>
<protein>
    <submittedName>
        <fullName evidence="1">Uncharacterized protein</fullName>
    </submittedName>
</protein>
<dbReference type="Proteomes" id="UP000267137">
    <property type="component" value="Unassembled WGS sequence"/>
</dbReference>
<sequence length="45" mass="4771">MSSTKGKTLYFNDKSMDYVTFGKGKKTLLIIPGLGDGLATVKGMG</sequence>
<gene>
    <name evidence="1" type="ORF">D8827_02110</name>
</gene>
<dbReference type="EMBL" id="RJOO01000001">
    <property type="protein sequence ID" value="RSJ24568.1"/>
    <property type="molecule type" value="Genomic_DNA"/>
</dbReference>
<dbReference type="AlphaFoldDB" id="A0AAE8KCV4"/>
<organism evidence="1 2">
    <name type="scientific">Streptococcus intermedius</name>
    <dbReference type="NCBI Taxonomy" id="1338"/>
    <lineage>
        <taxon>Bacteria</taxon>
        <taxon>Bacillati</taxon>
        <taxon>Bacillota</taxon>
        <taxon>Bacilli</taxon>
        <taxon>Lactobacillales</taxon>
        <taxon>Streptococcaceae</taxon>
        <taxon>Streptococcus</taxon>
        <taxon>Streptococcus anginosus group</taxon>
    </lineage>
</organism>
<comment type="caution">
    <text evidence="1">The sequence shown here is derived from an EMBL/GenBank/DDBJ whole genome shotgun (WGS) entry which is preliminary data.</text>
</comment>
<evidence type="ECO:0000313" key="1">
    <source>
        <dbReference type="EMBL" id="RSJ24568.1"/>
    </source>
</evidence>
<proteinExistence type="predicted"/>
<name>A0AAE8KCV4_STRIT</name>
<accession>A0AAE8KCV4</accession>
<evidence type="ECO:0000313" key="2">
    <source>
        <dbReference type="Proteomes" id="UP000267137"/>
    </source>
</evidence>